<accession>A0A8J2QI94</accession>
<proteinExistence type="predicted"/>
<evidence type="ECO:0000256" key="1">
    <source>
        <dbReference type="SAM" id="MobiDB-lite"/>
    </source>
</evidence>
<evidence type="ECO:0000313" key="3">
    <source>
        <dbReference type="Proteomes" id="UP000789524"/>
    </source>
</evidence>
<comment type="caution">
    <text evidence="2">The sequence shown here is derived from an EMBL/GenBank/DDBJ whole genome shotgun (WGS) entry which is preliminary data.</text>
</comment>
<evidence type="ECO:0000313" key="2">
    <source>
        <dbReference type="EMBL" id="CAG9563600.1"/>
    </source>
</evidence>
<dbReference type="AlphaFoldDB" id="A0A8J2QI94"/>
<organism evidence="2 3">
    <name type="scientific">Danaus chrysippus</name>
    <name type="common">African queen</name>
    <dbReference type="NCBI Taxonomy" id="151541"/>
    <lineage>
        <taxon>Eukaryota</taxon>
        <taxon>Metazoa</taxon>
        <taxon>Ecdysozoa</taxon>
        <taxon>Arthropoda</taxon>
        <taxon>Hexapoda</taxon>
        <taxon>Insecta</taxon>
        <taxon>Pterygota</taxon>
        <taxon>Neoptera</taxon>
        <taxon>Endopterygota</taxon>
        <taxon>Lepidoptera</taxon>
        <taxon>Glossata</taxon>
        <taxon>Ditrysia</taxon>
        <taxon>Papilionoidea</taxon>
        <taxon>Nymphalidae</taxon>
        <taxon>Danainae</taxon>
        <taxon>Danaini</taxon>
        <taxon>Danaina</taxon>
        <taxon>Danaus</taxon>
        <taxon>Anosia</taxon>
    </lineage>
</organism>
<name>A0A8J2QI94_9NEOP</name>
<reference evidence="2" key="1">
    <citation type="submission" date="2021-09" db="EMBL/GenBank/DDBJ databases">
        <authorList>
            <person name="Martin H S."/>
        </authorList>
    </citation>
    <scope>NUCLEOTIDE SEQUENCE</scope>
</reference>
<keyword evidence="3" id="KW-1185">Reference proteome</keyword>
<protein>
    <submittedName>
        <fullName evidence="2">(African queen) hypothetical protein</fullName>
    </submittedName>
</protein>
<dbReference type="EMBL" id="CAKASE010000049">
    <property type="protein sequence ID" value="CAG9563600.1"/>
    <property type="molecule type" value="Genomic_DNA"/>
</dbReference>
<dbReference type="OrthoDB" id="10624864at2759"/>
<sequence>MEETATSGDELERGRLQAEYDVVGHGPGWVQTPRESRRRMPCQEAPAQLHITEVRAIPKYLRSLLRERPFLHYPPRPAPLAPPPDESYGGRLVIIFFNLSSLANTMEAPPRCRALPRAEYCIGPLAL</sequence>
<gene>
    <name evidence="2" type="ORF">DCHRY22_LOCUS4711</name>
</gene>
<dbReference type="Proteomes" id="UP000789524">
    <property type="component" value="Unassembled WGS sequence"/>
</dbReference>
<feature type="region of interest" description="Disordered" evidence="1">
    <location>
        <begin position="1"/>
        <end position="40"/>
    </location>
</feature>